<dbReference type="Gene3D" id="1.10.10.690">
    <property type="entry name" value="YidB-like"/>
    <property type="match status" value="1"/>
</dbReference>
<name>E6X0I9_NITSE</name>
<evidence type="ECO:0000313" key="1">
    <source>
        <dbReference type="EMBL" id="ADV46839.1"/>
    </source>
</evidence>
<dbReference type="HOGENOM" id="CLU_084747_4_0_7"/>
<evidence type="ECO:0000313" key="2">
    <source>
        <dbReference type="Proteomes" id="UP000008633"/>
    </source>
</evidence>
<evidence type="ECO:0008006" key="3">
    <source>
        <dbReference type="Google" id="ProtNLM"/>
    </source>
</evidence>
<keyword evidence="2" id="KW-1185">Reference proteome</keyword>
<gene>
    <name evidence="1" type="ordered locus">Nitsa_1591</name>
</gene>
<reference evidence="2" key="2">
    <citation type="submission" date="2011-01" db="EMBL/GenBank/DDBJ databases">
        <title>The complete genome of Nitratifractor salsuginis DSM 16511.</title>
        <authorList>
            <consortium name="US DOE Joint Genome Institute (JGI-PGF)"/>
            <person name="Lucas S."/>
            <person name="Copeland A."/>
            <person name="Lapidus A."/>
            <person name="Bruce D."/>
            <person name="Goodwin L."/>
            <person name="Pitluck S."/>
            <person name="Kyrpides N."/>
            <person name="Mavromatis K."/>
            <person name="Ivanova N."/>
            <person name="Mikhailova N."/>
            <person name="Zeytun A."/>
            <person name="Detter J.C."/>
            <person name="Tapia R."/>
            <person name="Han C."/>
            <person name="Land M."/>
            <person name="Hauser L."/>
            <person name="Markowitz V."/>
            <person name="Cheng J.-F."/>
            <person name="Hugenholtz P."/>
            <person name="Woyke T."/>
            <person name="Wu D."/>
            <person name="Tindall B."/>
            <person name="Schuetze A."/>
            <person name="Brambilla E."/>
            <person name="Klenk H.-P."/>
            <person name="Eisen J.A."/>
        </authorList>
    </citation>
    <scope>NUCLEOTIDE SEQUENCE [LARGE SCALE GENOMIC DNA]</scope>
    <source>
        <strain evidence="2">DSM 16511 / JCM 12458 / E9I37-1</strain>
    </source>
</reference>
<dbReference type="STRING" id="749222.Nitsa_1591"/>
<dbReference type="Proteomes" id="UP000008633">
    <property type="component" value="Chromosome"/>
</dbReference>
<dbReference type="InterPro" id="IPR045372">
    <property type="entry name" value="YidB"/>
</dbReference>
<protein>
    <recommendedName>
        <fullName evidence="3">Ribosomal protein P2</fullName>
    </recommendedName>
</protein>
<accession>E6X0I9</accession>
<dbReference type="EMBL" id="CP002452">
    <property type="protein sequence ID" value="ADV46839.1"/>
    <property type="molecule type" value="Genomic_DNA"/>
</dbReference>
<proteinExistence type="predicted"/>
<sequence length="150" mass="15261">MDLNQLLQLGASMIKNNSDEATSGLDTDAISGALSKVFGGEGGDLDLGALVQQFAKGGLGDLVQSWLGEGQNAPVDPEQLESALGSEKVEAFAQELGISVESARKALADAVPEVVDKATPAGSDMLSNLLDQVGGIEGALGMLGKMFGRG</sequence>
<organism evidence="1 2">
    <name type="scientific">Nitratifractor salsuginis (strain DSM 16511 / JCM 12458 / E9I37-1)</name>
    <dbReference type="NCBI Taxonomy" id="749222"/>
    <lineage>
        <taxon>Bacteria</taxon>
        <taxon>Pseudomonadati</taxon>
        <taxon>Campylobacterota</taxon>
        <taxon>Epsilonproteobacteria</taxon>
        <taxon>Campylobacterales</taxon>
        <taxon>Sulfurovaceae</taxon>
        <taxon>Nitratifractor</taxon>
    </lineage>
</organism>
<dbReference type="OrthoDB" id="9795283at2"/>
<dbReference type="Pfam" id="PF20159">
    <property type="entry name" value="YidB"/>
    <property type="match status" value="1"/>
</dbReference>
<dbReference type="SUPFAM" id="SSF140804">
    <property type="entry name" value="YidB-like"/>
    <property type="match status" value="1"/>
</dbReference>
<reference evidence="1 2" key="1">
    <citation type="journal article" date="2011" name="Stand. Genomic Sci.">
        <title>Complete genome sequence of Nitratifractor salsuginis type strain (E9I37-1).</title>
        <authorList>
            <person name="Anderson I."/>
            <person name="Sikorski J."/>
            <person name="Zeytun A."/>
            <person name="Nolan M."/>
            <person name="Lapidus A."/>
            <person name="Lucas S."/>
            <person name="Hammon N."/>
            <person name="Deshpande S."/>
            <person name="Cheng J.F."/>
            <person name="Tapia R."/>
            <person name="Han C."/>
            <person name="Goodwin L."/>
            <person name="Pitluck S."/>
            <person name="Liolios K."/>
            <person name="Pagani I."/>
            <person name="Ivanova N."/>
            <person name="Huntemann M."/>
            <person name="Mavromatis K."/>
            <person name="Ovchinikova G."/>
            <person name="Pati A."/>
            <person name="Chen A."/>
            <person name="Palaniappan K."/>
            <person name="Land M."/>
            <person name="Hauser L."/>
            <person name="Brambilla E.M."/>
            <person name="Ngatchou-Djao O.D."/>
            <person name="Rohde M."/>
            <person name="Tindall B.J."/>
            <person name="Goker M."/>
            <person name="Detter J.C."/>
            <person name="Woyke T."/>
            <person name="Bristow J."/>
            <person name="Eisen J.A."/>
            <person name="Markowitz V."/>
            <person name="Hugenholtz P."/>
            <person name="Klenk H.P."/>
            <person name="Kyrpides N.C."/>
        </authorList>
    </citation>
    <scope>NUCLEOTIDE SEQUENCE [LARGE SCALE GENOMIC DNA]</scope>
    <source>
        <strain evidence="2">DSM 16511 / JCM 12458 / E9I37-1</strain>
    </source>
</reference>
<dbReference type="AlphaFoldDB" id="E6X0I9"/>
<dbReference type="KEGG" id="nsa:Nitsa_1591"/>
<dbReference type="InterPro" id="IPR027405">
    <property type="entry name" value="YidB-like"/>
</dbReference>
<dbReference type="eggNOG" id="COG3753">
    <property type="taxonomic scope" value="Bacteria"/>
</dbReference>
<dbReference type="RefSeq" id="WP_013554528.1">
    <property type="nucleotide sequence ID" value="NC_014935.1"/>
</dbReference>